<organism evidence="1 2">
    <name type="scientific">Gossypium arboreum</name>
    <name type="common">Tree cotton</name>
    <name type="synonym">Gossypium nanking</name>
    <dbReference type="NCBI Taxonomy" id="29729"/>
    <lineage>
        <taxon>Eukaryota</taxon>
        <taxon>Viridiplantae</taxon>
        <taxon>Streptophyta</taxon>
        <taxon>Embryophyta</taxon>
        <taxon>Tracheophyta</taxon>
        <taxon>Spermatophyta</taxon>
        <taxon>Magnoliopsida</taxon>
        <taxon>eudicotyledons</taxon>
        <taxon>Gunneridae</taxon>
        <taxon>Pentapetalae</taxon>
        <taxon>rosids</taxon>
        <taxon>malvids</taxon>
        <taxon>Malvales</taxon>
        <taxon>Malvaceae</taxon>
        <taxon>Malvoideae</taxon>
        <taxon>Gossypium</taxon>
    </lineage>
</organism>
<proteinExistence type="predicted"/>
<keyword evidence="1" id="KW-0347">Helicase</keyword>
<comment type="caution">
    <text evidence="1">The sequence shown here is derived from an EMBL/GenBank/DDBJ whole genome shotgun (WGS) entry which is preliminary data.</text>
</comment>
<keyword evidence="2" id="KW-1185">Reference proteome</keyword>
<accession>A0A0B0MC66</accession>
<gene>
    <name evidence="1" type="ORF">F383_37259</name>
</gene>
<sequence length="107" mass="12616">MEPFRIDKDTRIVKKLVQRQRPRRGLTCNHISMPLSQTGSYTKITNRRQRPRRGLTRITYQNPILRTKEIKFGPEKRKSSTSNPVPFYDVRAFASIELRCPKAPYEP</sequence>
<evidence type="ECO:0000313" key="1">
    <source>
        <dbReference type="EMBL" id="KHF97951.1"/>
    </source>
</evidence>
<protein>
    <submittedName>
        <fullName evidence="1">ATP-dependent RNA helicase MRH4, mitochondrial</fullName>
    </submittedName>
</protein>
<dbReference type="EMBL" id="JRRC01022571">
    <property type="protein sequence ID" value="KHF97951.1"/>
    <property type="molecule type" value="Genomic_DNA"/>
</dbReference>
<dbReference type="AlphaFoldDB" id="A0A0B0MC66"/>
<keyword evidence="1" id="KW-0378">Hydrolase</keyword>
<reference evidence="2" key="1">
    <citation type="submission" date="2014-09" db="EMBL/GenBank/DDBJ databases">
        <authorList>
            <person name="Mudge J."/>
            <person name="Ramaraj T."/>
            <person name="Lindquist I.E."/>
            <person name="Bharti A.K."/>
            <person name="Sundararajan A."/>
            <person name="Cameron C.T."/>
            <person name="Woodward J.E."/>
            <person name="May G.D."/>
            <person name="Brubaker C."/>
            <person name="Broadhvest J."/>
            <person name="Wilkins T.A."/>
        </authorList>
    </citation>
    <scope>NUCLEOTIDE SEQUENCE</scope>
    <source>
        <strain evidence="2">cv. AKA8401</strain>
    </source>
</reference>
<keyword evidence="1" id="KW-0547">Nucleotide-binding</keyword>
<dbReference type="GO" id="GO:0004386">
    <property type="term" value="F:helicase activity"/>
    <property type="evidence" value="ECO:0007669"/>
    <property type="project" value="UniProtKB-KW"/>
</dbReference>
<dbReference type="Proteomes" id="UP000032142">
    <property type="component" value="Unassembled WGS sequence"/>
</dbReference>
<name>A0A0B0MC66_GOSAR</name>
<evidence type="ECO:0000313" key="2">
    <source>
        <dbReference type="Proteomes" id="UP000032142"/>
    </source>
</evidence>
<keyword evidence="1" id="KW-0067">ATP-binding</keyword>